<dbReference type="Proteomes" id="UP001054252">
    <property type="component" value="Unassembled WGS sequence"/>
</dbReference>
<gene>
    <name evidence="1" type="ORF">SLEP1_g31797</name>
</gene>
<sequence>MSQVSYKRVAGGKRSHGSGGRVFRLNSRRFSVQGLRTRFFCLFRLLSRLKASYGRAVRLLKNGVQRKNGMMMRRNNSSGSRRNLVVMKEAPVTRLRSFGRSNSFYAEAIADCLEFIKRSSFSVEQIQDPVCEK</sequence>
<evidence type="ECO:0000313" key="2">
    <source>
        <dbReference type="Proteomes" id="UP001054252"/>
    </source>
</evidence>
<dbReference type="AlphaFoldDB" id="A0AAV5K4E8"/>
<name>A0AAV5K4E8_9ROSI</name>
<evidence type="ECO:0008006" key="3">
    <source>
        <dbReference type="Google" id="ProtNLM"/>
    </source>
</evidence>
<proteinExistence type="predicted"/>
<evidence type="ECO:0000313" key="1">
    <source>
        <dbReference type="EMBL" id="GKV21859.1"/>
    </source>
</evidence>
<keyword evidence="2" id="KW-1185">Reference proteome</keyword>
<accession>A0AAV5K4E8</accession>
<organism evidence="1 2">
    <name type="scientific">Rubroshorea leprosula</name>
    <dbReference type="NCBI Taxonomy" id="152421"/>
    <lineage>
        <taxon>Eukaryota</taxon>
        <taxon>Viridiplantae</taxon>
        <taxon>Streptophyta</taxon>
        <taxon>Embryophyta</taxon>
        <taxon>Tracheophyta</taxon>
        <taxon>Spermatophyta</taxon>
        <taxon>Magnoliopsida</taxon>
        <taxon>eudicotyledons</taxon>
        <taxon>Gunneridae</taxon>
        <taxon>Pentapetalae</taxon>
        <taxon>rosids</taxon>
        <taxon>malvids</taxon>
        <taxon>Malvales</taxon>
        <taxon>Dipterocarpaceae</taxon>
        <taxon>Rubroshorea</taxon>
    </lineage>
</organism>
<dbReference type="PANTHER" id="PTHR34996:SF3">
    <property type="entry name" value="OS06G0327400 PROTEIN"/>
    <property type="match status" value="1"/>
</dbReference>
<protein>
    <recommendedName>
        <fullName evidence="3">Ribosomal protein L20</fullName>
    </recommendedName>
</protein>
<reference evidence="1 2" key="1">
    <citation type="journal article" date="2021" name="Commun. Biol.">
        <title>The genome of Shorea leprosula (Dipterocarpaceae) highlights the ecological relevance of drought in aseasonal tropical rainforests.</title>
        <authorList>
            <person name="Ng K.K.S."/>
            <person name="Kobayashi M.J."/>
            <person name="Fawcett J.A."/>
            <person name="Hatakeyama M."/>
            <person name="Paape T."/>
            <person name="Ng C.H."/>
            <person name="Ang C.C."/>
            <person name="Tnah L.H."/>
            <person name="Lee C.T."/>
            <person name="Nishiyama T."/>
            <person name="Sese J."/>
            <person name="O'Brien M.J."/>
            <person name="Copetti D."/>
            <person name="Mohd Noor M.I."/>
            <person name="Ong R.C."/>
            <person name="Putra M."/>
            <person name="Sireger I.Z."/>
            <person name="Indrioko S."/>
            <person name="Kosugi Y."/>
            <person name="Izuno A."/>
            <person name="Isagi Y."/>
            <person name="Lee S.L."/>
            <person name="Shimizu K.K."/>
        </authorList>
    </citation>
    <scope>NUCLEOTIDE SEQUENCE [LARGE SCALE GENOMIC DNA]</scope>
    <source>
        <strain evidence="1">214</strain>
    </source>
</reference>
<dbReference type="PANTHER" id="PTHR34996">
    <property type="entry name" value="OS06G0327400 PROTEIN"/>
    <property type="match status" value="1"/>
</dbReference>
<dbReference type="EMBL" id="BPVZ01000058">
    <property type="protein sequence ID" value="GKV21859.1"/>
    <property type="molecule type" value="Genomic_DNA"/>
</dbReference>
<comment type="caution">
    <text evidence="1">The sequence shown here is derived from an EMBL/GenBank/DDBJ whole genome shotgun (WGS) entry which is preliminary data.</text>
</comment>